<evidence type="ECO:0000313" key="16">
    <source>
        <dbReference type="Proteomes" id="UP001164746"/>
    </source>
</evidence>
<keyword evidence="6 13" id="KW-0472">Membrane</keyword>
<feature type="compositionally biased region" description="Basic and acidic residues" evidence="12">
    <location>
        <begin position="113"/>
        <end position="124"/>
    </location>
</feature>
<dbReference type="InterPro" id="IPR036857">
    <property type="entry name" value="Thyroglobulin_1_sf"/>
</dbReference>
<proteinExistence type="inferred from homology"/>
<feature type="compositionally biased region" description="Acidic residues" evidence="12">
    <location>
        <begin position="78"/>
        <end position="108"/>
    </location>
</feature>
<dbReference type="SUPFAM" id="SSF57610">
    <property type="entry name" value="Thyroglobulin type-1 domain"/>
    <property type="match status" value="2"/>
</dbReference>
<evidence type="ECO:0000259" key="14">
    <source>
        <dbReference type="PROSITE" id="PS51162"/>
    </source>
</evidence>
<organism evidence="15 16">
    <name type="scientific">Mya arenaria</name>
    <name type="common">Soft-shell clam</name>
    <dbReference type="NCBI Taxonomy" id="6604"/>
    <lineage>
        <taxon>Eukaryota</taxon>
        <taxon>Metazoa</taxon>
        <taxon>Spiralia</taxon>
        <taxon>Lophotrochozoa</taxon>
        <taxon>Mollusca</taxon>
        <taxon>Bivalvia</taxon>
        <taxon>Autobranchia</taxon>
        <taxon>Heteroconchia</taxon>
        <taxon>Euheterodonta</taxon>
        <taxon>Imparidentia</taxon>
        <taxon>Neoheterodontei</taxon>
        <taxon>Myida</taxon>
        <taxon>Myoidea</taxon>
        <taxon>Myidae</taxon>
        <taxon>Mya</taxon>
    </lineage>
</organism>
<evidence type="ECO:0000256" key="4">
    <source>
        <dbReference type="ARBA" id="ARBA00022974"/>
    </source>
</evidence>
<dbReference type="PROSITE" id="PS51162">
    <property type="entry name" value="THYROGLOBULIN_1_2"/>
    <property type="match status" value="2"/>
</dbReference>
<dbReference type="SMART" id="SM00211">
    <property type="entry name" value="TY"/>
    <property type="match status" value="2"/>
</dbReference>
<dbReference type="Pfam" id="PF01034">
    <property type="entry name" value="Syndecan"/>
    <property type="match status" value="1"/>
</dbReference>
<dbReference type="CDD" id="cd00191">
    <property type="entry name" value="TY"/>
    <property type="match status" value="2"/>
</dbReference>
<gene>
    <name evidence="15" type="ORF">MAR_031829</name>
</gene>
<dbReference type="Gene3D" id="4.10.800.10">
    <property type="entry name" value="Thyroglobulin type-1"/>
    <property type="match status" value="2"/>
</dbReference>
<dbReference type="EMBL" id="CP111021">
    <property type="protein sequence ID" value="WAR17235.1"/>
    <property type="molecule type" value="Genomic_DNA"/>
</dbReference>
<comment type="caution">
    <text evidence="10">Lacks conserved residue(s) required for the propagation of feature annotation.</text>
</comment>
<feature type="region of interest" description="Disordered" evidence="12">
    <location>
        <begin position="49"/>
        <end position="172"/>
    </location>
</feature>
<feature type="transmembrane region" description="Helical" evidence="13">
    <location>
        <begin position="370"/>
        <end position="394"/>
    </location>
</feature>
<keyword evidence="3 11" id="KW-0812">Transmembrane</keyword>
<dbReference type="Proteomes" id="UP001164746">
    <property type="component" value="Chromosome 10"/>
</dbReference>
<dbReference type="InterPro" id="IPR001050">
    <property type="entry name" value="Syndecan"/>
</dbReference>
<protein>
    <recommendedName>
        <fullName evidence="11">Syndecan</fullName>
    </recommendedName>
</protein>
<sequence length="426" mass="47461">MYQQMNSSRVSNVLEMKHRTCLRTNIEHAEDKNMQKNTQKFWDLFSSSTNEAASSNNQDDLVLEEEGSGVTPVNPGHEDDEDNDIEDYSGDEFPDVDIDGNDDEDTDNTDITFNEKEKEKDKKPLPVTDDEDEDEDDLNVGSGSGDFEATTTEEPSTTEEDIDIDIPTTPARQLTPCENLRNTAMNRAAFVPDCESDGAFKKQQCTVDITSKGKYCWCVDPNGVEITGTRMSAPKHPDCDFGENLSTCVFQLVQHSQGLLGAYKPKCSLAGEYEPLQCFERECWCVDKMVGMKTPEATEPPKVISEGKPISYLPPDDDVPPVVISPGDPNEPEIVLDEESGGENYKENNNLGAYSPTKHEEQTLLARPGLLAAVIGGAVVGLLCMVLLVMFIVYRMRKKDEGSYPLDEQKYQNYSYTKAPDKEFYA</sequence>
<dbReference type="PANTHER" id="PTHR10915:SF1">
    <property type="entry name" value="SYNDECAN"/>
    <property type="match status" value="1"/>
</dbReference>
<comment type="similarity">
    <text evidence="2 11">Belongs to the syndecan proteoglycan family.</text>
</comment>
<evidence type="ECO:0000256" key="3">
    <source>
        <dbReference type="ARBA" id="ARBA00022692"/>
    </source>
</evidence>
<dbReference type="PANTHER" id="PTHR10915">
    <property type="entry name" value="SYNDECAN"/>
    <property type="match status" value="1"/>
</dbReference>
<evidence type="ECO:0000256" key="13">
    <source>
        <dbReference type="SAM" id="Phobius"/>
    </source>
</evidence>
<evidence type="ECO:0000256" key="9">
    <source>
        <dbReference type="ARBA" id="ARBA00023207"/>
    </source>
</evidence>
<feature type="domain" description="Thyroglobulin type-1" evidence="14">
    <location>
        <begin position="245"/>
        <end position="311"/>
    </location>
</feature>
<evidence type="ECO:0000256" key="12">
    <source>
        <dbReference type="SAM" id="MobiDB-lite"/>
    </source>
</evidence>
<feature type="compositionally biased region" description="Acidic residues" evidence="12">
    <location>
        <begin position="128"/>
        <end position="138"/>
    </location>
</feature>
<evidence type="ECO:0000256" key="6">
    <source>
        <dbReference type="ARBA" id="ARBA00023136"/>
    </source>
</evidence>
<dbReference type="PROSITE" id="PS00484">
    <property type="entry name" value="THYROGLOBULIN_1_1"/>
    <property type="match status" value="2"/>
</dbReference>
<evidence type="ECO:0000256" key="5">
    <source>
        <dbReference type="ARBA" id="ARBA00022989"/>
    </source>
</evidence>
<comment type="subcellular location">
    <subcellularLocation>
        <location evidence="1 11">Membrane</location>
        <topology evidence="1 11">Single-pass type I membrane protein</topology>
    </subcellularLocation>
</comment>
<keyword evidence="7 10" id="KW-1015">Disulfide bond</keyword>
<dbReference type="InterPro" id="IPR027789">
    <property type="entry name" value="Syndecan/Neurexin_dom"/>
</dbReference>
<reference evidence="15" key="1">
    <citation type="submission" date="2022-11" db="EMBL/GenBank/DDBJ databases">
        <title>Centuries of genome instability and evolution in soft-shell clam transmissible cancer (bioRxiv).</title>
        <authorList>
            <person name="Hart S.F.M."/>
            <person name="Yonemitsu M.A."/>
            <person name="Giersch R.M."/>
            <person name="Beal B.F."/>
            <person name="Arriagada G."/>
            <person name="Davis B.W."/>
            <person name="Ostrander E.A."/>
            <person name="Goff S.P."/>
            <person name="Metzger M.J."/>
        </authorList>
    </citation>
    <scope>NUCLEOTIDE SEQUENCE</scope>
    <source>
        <strain evidence="15">MELC-2E11</strain>
        <tissue evidence="15">Siphon/mantle</tissue>
    </source>
</reference>
<feature type="domain" description="Thyroglobulin type-1" evidence="14">
    <location>
        <begin position="174"/>
        <end position="239"/>
    </location>
</feature>
<dbReference type="InterPro" id="IPR000716">
    <property type="entry name" value="Thyroglobulin_1"/>
</dbReference>
<keyword evidence="4 11" id="KW-0654">Proteoglycan</keyword>
<evidence type="ECO:0000256" key="7">
    <source>
        <dbReference type="ARBA" id="ARBA00023157"/>
    </source>
</evidence>
<dbReference type="InterPro" id="IPR030479">
    <property type="entry name" value="Syndecan_CS"/>
</dbReference>
<keyword evidence="5 13" id="KW-1133">Transmembrane helix</keyword>
<evidence type="ECO:0000313" key="15">
    <source>
        <dbReference type="EMBL" id="WAR17235.1"/>
    </source>
</evidence>
<comment type="function">
    <text evidence="11">Cell surface proteoglycan.</text>
</comment>
<keyword evidence="9 11" id="KW-0357">Heparan sulfate</keyword>
<dbReference type="Pfam" id="PF00086">
    <property type="entry name" value="Thyroglobulin_1"/>
    <property type="match status" value="2"/>
</dbReference>
<keyword evidence="8 11" id="KW-0325">Glycoprotein</keyword>
<dbReference type="PROSITE" id="PS00964">
    <property type="entry name" value="SYNDECAN"/>
    <property type="match status" value="1"/>
</dbReference>
<evidence type="ECO:0000256" key="10">
    <source>
        <dbReference type="PROSITE-ProRule" id="PRU00500"/>
    </source>
</evidence>
<accession>A0ABY7F502</accession>
<feature type="disulfide bond" evidence="10">
    <location>
        <begin position="248"/>
        <end position="267"/>
    </location>
</feature>
<evidence type="ECO:0000256" key="8">
    <source>
        <dbReference type="ARBA" id="ARBA00023180"/>
    </source>
</evidence>
<name>A0ABY7F502_MYAAR</name>
<evidence type="ECO:0000256" key="11">
    <source>
        <dbReference type="RuleBase" id="RU000649"/>
    </source>
</evidence>
<keyword evidence="16" id="KW-1185">Reference proteome</keyword>
<evidence type="ECO:0000256" key="2">
    <source>
        <dbReference type="ARBA" id="ARBA00005343"/>
    </source>
</evidence>
<evidence type="ECO:0000256" key="1">
    <source>
        <dbReference type="ARBA" id="ARBA00004479"/>
    </source>
</evidence>